<dbReference type="InterPro" id="IPR048279">
    <property type="entry name" value="MdtK-like"/>
</dbReference>
<dbReference type="Proteomes" id="UP000239772">
    <property type="component" value="Unassembled WGS sequence"/>
</dbReference>
<dbReference type="GO" id="GO:0005886">
    <property type="term" value="C:plasma membrane"/>
    <property type="evidence" value="ECO:0007669"/>
    <property type="project" value="UniProtKB-SubCell"/>
</dbReference>
<evidence type="ECO:0000256" key="2">
    <source>
        <dbReference type="ARBA" id="ARBA00022448"/>
    </source>
</evidence>
<dbReference type="RefSeq" id="WP_106338853.1">
    <property type="nucleotide sequence ID" value="NZ_PVZS01000026.1"/>
</dbReference>
<dbReference type="InterPro" id="IPR050222">
    <property type="entry name" value="MATE_MdtK"/>
</dbReference>
<accession>A0A2T1HP06</accession>
<comment type="caution">
    <text evidence="11">The sequence shown here is derived from an EMBL/GenBank/DDBJ whole genome shotgun (WGS) entry which is preliminary data.</text>
</comment>
<protein>
    <recommendedName>
        <fullName evidence="9">Multidrug-efflux transporter</fullName>
    </recommendedName>
</protein>
<keyword evidence="4" id="KW-1003">Cell membrane</keyword>
<comment type="subcellular location">
    <subcellularLocation>
        <location evidence="1">Cell inner membrane</location>
        <topology evidence="1">Multi-pass membrane protein</topology>
    </subcellularLocation>
</comment>
<dbReference type="CDD" id="cd13131">
    <property type="entry name" value="MATE_NorM_like"/>
    <property type="match status" value="1"/>
</dbReference>
<feature type="transmembrane region" description="Helical" evidence="10">
    <location>
        <begin position="63"/>
        <end position="83"/>
    </location>
</feature>
<feature type="transmembrane region" description="Helical" evidence="10">
    <location>
        <begin position="372"/>
        <end position="394"/>
    </location>
</feature>
<evidence type="ECO:0000256" key="9">
    <source>
        <dbReference type="ARBA" id="ARBA00031636"/>
    </source>
</evidence>
<evidence type="ECO:0000256" key="10">
    <source>
        <dbReference type="SAM" id="Phobius"/>
    </source>
</evidence>
<dbReference type="PANTHER" id="PTHR43298">
    <property type="entry name" value="MULTIDRUG RESISTANCE PROTEIN NORM-RELATED"/>
    <property type="match status" value="1"/>
</dbReference>
<keyword evidence="7" id="KW-0406">Ion transport</keyword>
<evidence type="ECO:0000256" key="4">
    <source>
        <dbReference type="ARBA" id="ARBA00022475"/>
    </source>
</evidence>
<dbReference type="OrthoDB" id="9780160at2"/>
<dbReference type="PANTHER" id="PTHR43298:SF2">
    <property type="entry name" value="FMN_FAD EXPORTER YEEO-RELATED"/>
    <property type="match status" value="1"/>
</dbReference>
<name>A0A2T1HP06_9HYPH</name>
<dbReference type="AlphaFoldDB" id="A0A2T1HP06"/>
<keyword evidence="5 10" id="KW-0812">Transmembrane</keyword>
<dbReference type="InterPro" id="IPR002528">
    <property type="entry name" value="MATE_fam"/>
</dbReference>
<dbReference type="GO" id="GO:0015297">
    <property type="term" value="F:antiporter activity"/>
    <property type="evidence" value="ECO:0007669"/>
    <property type="project" value="UniProtKB-KW"/>
</dbReference>
<evidence type="ECO:0000256" key="6">
    <source>
        <dbReference type="ARBA" id="ARBA00022989"/>
    </source>
</evidence>
<dbReference type="EMBL" id="PVZS01000026">
    <property type="protein sequence ID" value="PSC03380.1"/>
    <property type="molecule type" value="Genomic_DNA"/>
</dbReference>
<keyword evidence="6 10" id="KW-1133">Transmembrane helix</keyword>
<feature type="transmembrane region" description="Helical" evidence="10">
    <location>
        <begin position="140"/>
        <end position="158"/>
    </location>
</feature>
<reference evidence="12" key="1">
    <citation type="submission" date="2018-03" db="EMBL/GenBank/DDBJ databases">
        <authorList>
            <person name="Sun L."/>
            <person name="Liu H."/>
            <person name="Chen W."/>
            <person name="Huang K."/>
            <person name="Liu W."/>
            <person name="Gao X."/>
        </authorList>
    </citation>
    <scope>NUCLEOTIDE SEQUENCE [LARGE SCALE GENOMIC DNA]</scope>
    <source>
        <strain evidence="12">SH9</strain>
    </source>
</reference>
<dbReference type="PIRSF" id="PIRSF006603">
    <property type="entry name" value="DinF"/>
    <property type="match status" value="1"/>
</dbReference>
<feature type="transmembrane region" description="Helical" evidence="10">
    <location>
        <begin position="248"/>
        <end position="277"/>
    </location>
</feature>
<evidence type="ECO:0000256" key="1">
    <source>
        <dbReference type="ARBA" id="ARBA00004429"/>
    </source>
</evidence>
<evidence type="ECO:0000256" key="3">
    <source>
        <dbReference type="ARBA" id="ARBA00022449"/>
    </source>
</evidence>
<dbReference type="GO" id="GO:0042910">
    <property type="term" value="F:xenobiotic transmembrane transporter activity"/>
    <property type="evidence" value="ECO:0007669"/>
    <property type="project" value="InterPro"/>
</dbReference>
<dbReference type="NCBIfam" id="TIGR00797">
    <property type="entry name" value="matE"/>
    <property type="match status" value="1"/>
</dbReference>
<feature type="transmembrane region" description="Helical" evidence="10">
    <location>
        <begin position="103"/>
        <end position="120"/>
    </location>
</feature>
<feature type="transmembrane region" description="Helical" evidence="10">
    <location>
        <begin position="406"/>
        <end position="426"/>
    </location>
</feature>
<sequence length="465" mass="49906">MSEATLSRPTRSAWIGEIRSTLALSWPLILTNVAQTGMTATDVLMLGRLGPEAVAASALGANLYFFFLMFGIGVMSATSSLVAAQRGRMAHSVREVRRILRQGIWAAVCISVPCWAALWNGETVLRWLGQDPKLAAEAGAYLHTLQWSILPFLLYLALRSFMAAMERPAWAMAAVFIGLGANALANWLLIFGHWGFPRLGVPGSGLATLCATTLMALVLVGVLMSDRRFRRYRVFGRLWRPDWSRFRAFWRLGLPIGVTVLFEASIFQAAVVLMGLIGETALAAHAVAIQIASLTFMVPLGMGQAATVRVGRAFGARDPHGATLAGWTAFALGVGFMACTAVLMVSAPNLLIGAFLDVSAPTNAHVVETATLFLAFAALFQVADGAQVVGAGMLRGLHDTRVPMWFAALGYWGLGFPLGATLAFPLHWGGAGVWAGLAAGLAVVAVLMLWRWARRDALGLVPRMR</sequence>
<feature type="transmembrane region" description="Helical" evidence="10">
    <location>
        <begin position="170"/>
        <end position="194"/>
    </location>
</feature>
<evidence type="ECO:0000313" key="11">
    <source>
        <dbReference type="EMBL" id="PSC03380.1"/>
    </source>
</evidence>
<dbReference type="GO" id="GO:0006811">
    <property type="term" value="P:monoatomic ion transport"/>
    <property type="evidence" value="ECO:0007669"/>
    <property type="project" value="UniProtKB-KW"/>
</dbReference>
<organism evidence="11 12">
    <name type="scientific">Alsobacter soli</name>
    <dbReference type="NCBI Taxonomy" id="2109933"/>
    <lineage>
        <taxon>Bacteria</taxon>
        <taxon>Pseudomonadati</taxon>
        <taxon>Pseudomonadota</taxon>
        <taxon>Alphaproteobacteria</taxon>
        <taxon>Hyphomicrobiales</taxon>
        <taxon>Alsobacteraceae</taxon>
        <taxon>Alsobacter</taxon>
    </lineage>
</organism>
<feature type="transmembrane region" description="Helical" evidence="10">
    <location>
        <begin position="432"/>
        <end position="453"/>
    </location>
</feature>
<evidence type="ECO:0000256" key="8">
    <source>
        <dbReference type="ARBA" id="ARBA00023136"/>
    </source>
</evidence>
<evidence type="ECO:0000313" key="12">
    <source>
        <dbReference type="Proteomes" id="UP000239772"/>
    </source>
</evidence>
<dbReference type="Pfam" id="PF01554">
    <property type="entry name" value="MatE"/>
    <property type="match status" value="2"/>
</dbReference>
<feature type="transmembrane region" description="Helical" evidence="10">
    <location>
        <begin position="324"/>
        <end position="352"/>
    </location>
</feature>
<feature type="transmembrane region" description="Helical" evidence="10">
    <location>
        <begin position="283"/>
        <end position="303"/>
    </location>
</feature>
<gene>
    <name evidence="11" type="ORF">SLNSH_19120</name>
</gene>
<evidence type="ECO:0000256" key="5">
    <source>
        <dbReference type="ARBA" id="ARBA00022692"/>
    </source>
</evidence>
<proteinExistence type="predicted"/>
<keyword evidence="3" id="KW-0050">Antiport</keyword>
<keyword evidence="12" id="KW-1185">Reference proteome</keyword>
<feature type="transmembrane region" description="Helical" evidence="10">
    <location>
        <begin position="206"/>
        <end position="227"/>
    </location>
</feature>
<keyword evidence="2" id="KW-0813">Transport</keyword>
<evidence type="ECO:0000256" key="7">
    <source>
        <dbReference type="ARBA" id="ARBA00023065"/>
    </source>
</evidence>
<keyword evidence="8 10" id="KW-0472">Membrane</keyword>